<comment type="caution">
    <text evidence="1">The sequence shown here is derived from an EMBL/GenBank/DDBJ whole genome shotgun (WGS) entry which is preliminary data.</text>
</comment>
<gene>
    <name evidence="1" type="ORF">DEAC_c41660</name>
</gene>
<dbReference type="Proteomes" id="UP000036356">
    <property type="component" value="Unassembled WGS sequence"/>
</dbReference>
<name>A0A0J1FKK3_9FIRM</name>
<keyword evidence="2" id="KW-1185">Reference proteome</keyword>
<proteinExistence type="predicted"/>
<accession>A0A0J1FKK3</accession>
<dbReference type="AlphaFoldDB" id="A0A0J1FKK3"/>
<evidence type="ECO:0000313" key="1">
    <source>
        <dbReference type="EMBL" id="KLU63937.1"/>
    </source>
</evidence>
<dbReference type="PATRIC" id="fig|476652.3.peg.4414"/>
<protein>
    <submittedName>
        <fullName evidence="1">Uncharacterized protein</fullName>
    </submittedName>
</protein>
<dbReference type="EMBL" id="LDZY01000020">
    <property type="protein sequence ID" value="KLU63937.1"/>
    <property type="molecule type" value="Genomic_DNA"/>
</dbReference>
<sequence>MDNFKIINNFLNDLKENKIHFRLNKIRSESITIEVAVPRQRWEIDFMEDGTINIEKFFSDGTIYADDELKLLFNEFPDNESDYLPTSLMEGDNKPNNVRPMFEKAEVITAMNTILNEREKNIIIDSWGINSKLLRPEEVYSKYNTTNKEMRVIQRRVINYIILNRK</sequence>
<dbReference type="STRING" id="476652.DEAC_c41660"/>
<evidence type="ECO:0000313" key="2">
    <source>
        <dbReference type="Proteomes" id="UP000036356"/>
    </source>
</evidence>
<dbReference type="RefSeq" id="WP_200903172.1">
    <property type="nucleotide sequence ID" value="NZ_LDZY01000020.1"/>
</dbReference>
<organism evidence="1 2">
    <name type="scientific">Desulfosporosinus acididurans</name>
    <dbReference type="NCBI Taxonomy" id="476652"/>
    <lineage>
        <taxon>Bacteria</taxon>
        <taxon>Bacillati</taxon>
        <taxon>Bacillota</taxon>
        <taxon>Clostridia</taxon>
        <taxon>Eubacteriales</taxon>
        <taxon>Desulfitobacteriaceae</taxon>
        <taxon>Desulfosporosinus</taxon>
    </lineage>
</organism>
<reference evidence="1 2" key="1">
    <citation type="submission" date="2015-06" db="EMBL/GenBank/DDBJ databases">
        <title>Draft genome of the moderately acidophilic sulfate reducer Candidatus Desulfosporosinus acididurans strain M1.</title>
        <authorList>
            <person name="Poehlein A."/>
            <person name="Petzsch P."/>
            <person name="Johnson B.D."/>
            <person name="Schloemann M."/>
            <person name="Daniel R."/>
            <person name="Muehling M."/>
        </authorList>
    </citation>
    <scope>NUCLEOTIDE SEQUENCE [LARGE SCALE GENOMIC DNA]</scope>
    <source>
        <strain evidence="1 2">M1</strain>
    </source>
</reference>